<reference evidence="2" key="1">
    <citation type="journal article" date="2018" name="Proc. Natl. Acad. Sci. U.S.A.">
        <title>Linking secondary metabolites to gene clusters through genome sequencing of six diverse Aspergillus species.</title>
        <authorList>
            <person name="Kaerboelling I."/>
            <person name="Vesth T.C."/>
            <person name="Frisvad J.C."/>
            <person name="Nybo J.L."/>
            <person name="Theobald S."/>
            <person name="Kuo A."/>
            <person name="Bowyer P."/>
            <person name="Matsuda Y."/>
            <person name="Mondo S."/>
            <person name="Lyhne E.K."/>
            <person name="Kogle M.E."/>
            <person name="Clum A."/>
            <person name="Lipzen A."/>
            <person name="Salamov A."/>
            <person name="Ngan C.Y."/>
            <person name="Daum C."/>
            <person name="Chiniquy J."/>
            <person name="Barry K."/>
            <person name="LaButti K."/>
            <person name="Haridas S."/>
            <person name="Simmons B.A."/>
            <person name="Magnuson J.K."/>
            <person name="Mortensen U.H."/>
            <person name="Larsen T.O."/>
            <person name="Grigoriev I.V."/>
            <person name="Baker S.E."/>
            <person name="Andersen M.R."/>
        </authorList>
    </citation>
    <scope>NUCLEOTIDE SEQUENCE [LARGE SCALE GENOMIC DNA]</scope>
    <source>
        <strain evidence="2">IBT 16806</strain>
    </source>
</reference>
<dbReference type="Proteomes" id="UP000234474">
    <property type="component" value="Unassembled WGS sequence"/>
</dbReference>
<sequence length="74" mass="8804">MNWDESSSVASGHNKTYYPSEEQLLIELKSSGLSWKEIEIEYNKNVQEDRQRTASALENKWRQLCRDFQLQLPR</sequence>
<evidence type="ECO:0008006" key="3">
    <source>
        <dbReference type="Google" id="ProtNLM"/>
    </source>
</evidence>
<dbReference type="GeneID" id="36536432"/>
<dbReference type="EMBL" id="MSZS01000006">
    <property type="protein sequence ID" value="PKX91419.1"/>
    <property type="molecule type" value="Genomic_DNA"/>
</dbReference>
<proteinExistence type="predicted"/>
<dbReference type="AlphaFoldDB" id="A0A2I1C1C8"/>
<keyword evidence="2" id="KW-1185">Reference proteome</keyword>
<dbReference type="OrthoDB" id="4357951at2759"/>
<comment type="caution">
    <text evidence="1">The sequence shown here is derived from an EMBL/GenBank/DDBJ whole genome shotgun (WGS) entry which is preliminary data.</text>
</comment>
<dbReference type="OMA" id="MNWDESS"/>
<protein>
    <recommendedName>
        <fullName evidence="3">Myb-like domain-containing protein</fullName>
    </recommendedName>
</protein>
<accession>A0A2I1C1C8</accession>
<evidence type="ECO:0000313" key="1">
    <source>
        <dbReference type="EMBL" id="PKX91419.1"/>
    </source>
</evidence>
<organism evidence="1 2">
    <name type="scientific">Aspergillus novofumigatus (strain IBT 16806)</name>
    <dbReference type="NCBI Taxonomy" id="1392255"/>
    <lineage>
        <taxon>Eukaryota</taxon>
        <taxon>Fungi</taxon>
        <taxon>Dikarya</taxon>
        <taxon>Ascomycota</taxon>
        <taxon>Pezizomycotina</taxon>
        <taxon>Eurotiomycetes</taxon>
        <taxon>Eurotiomycetidae</taxon>
        <taxon>Eurotiales</taxon>
        <taxon>Aspergillaceae</taxon>
        <taxon>Aspergillus</taxon>
        <taxon>Aspergillus subgen. Fumigati</taxon>
    </lineage>
</organism>
<name>A0A2I1C1C8_ASPN1</name>
<gene>
    <name evidence="1" type="ORF">P174DRAFT_452741</name>
</gene>
<dbReference type="RefSeq" id="XP_024680014.1">
    <property type="nucleotide sequence ID" value="XM_024829106.1"/>
</dbReference>
<evidence type="ECO:0000313" key="2">
    <source>
        <dbReference type="Proteomes" id="UP000234474"/>
    </source>
</evidence>
<dbReference type="VEuPathDB" id="FungiDB:P174DRAFT_452741"/>